<gene>
    <name evidence="1" type="ORF">LOK49_LG04G01902</name>
</gene>
<dbReference type="EMBL" id="CM045759">
    <property type="protein sequence ID" value="KAI8017532.1"/>
    <property type="molecule type" value="Genomic_DNA"/>
</dbReference>
<proteinExistence type="predicted"/>
<evidence type="ECO:0000313" key="1">
    <source>
        <dbReference type="EMBL" id="KAI8017532.1"/>
    </source>
</evidence>
<accession>A0ACC0HYI3</accession>
<dbReference type="Proteomes" id="UP001060215">
    <property type="component" value="Chromosome 2"/>
</dbReference>
<reference evidence="1 2" key="1">
    <citation type="journal article" date="2022" name="Plant J.">
        <title>Chromosome-level genome of Camellia lanceoleosa provides a valuable resource for understanding genome evolution and self-incompatibility.</title>
        <authorList>
            <person name="Gong W."/>
            <person name="Xiao S."/>
            <person name="Wang L."/>
            <person name="Liao Z."/>
            <person name="Chang Y."/>
            <person name="Mo W."/>
            <person name="Hu G."/>
            <person name="Li W."/>
            <person name="Zhao G."/>
            <person name="Zhu H."/>
            <person name="Hu X."/>
            <person name="Ji K."/>
            <person name="Xiang X."/>
            <person name="Song Q."/>
            <person name="Yuan D."/>
            <person name="Jin S."/>
            <person name="Zhang L."/>
        </authorList>
    </citation>
    <scope>NUCLEOTIDE SEQUENCE [LARGE SCALE GENOMIC DNA]</scope>
    <source>
        <strain evidence="1">SQ_2022a</strain>
    </source>
</reference>
<name>A0ACC0HYI3_9ERIC</name>
<sequence length="387" mass="43580">MFSSSDRSEIVFFDVETTFVPGQGRVILEFGAIRVCPWKLVELDHYSTLIRPLDLSLISTLLDRNNGINKDKVTSSPTFSEIADKVYDILQGRIWAGHNILGFDCLRIRDAFEEINRPPPEPKDTIDTWPLLTQRFGKRAGNMKMATLADYFGLGDQTHRSLDDVRMNLEVLKYCATVLFLESSFPDMFWVSPNGSADFIDPDEVSIPSINVSLTRFYHGTQTIHIMHKDMTLQLCCSHLKVRFGISAKFVDYAGSPRLNFVVDATPNLCEVLDACDSLAQRLSEDSGSSSEWRPLVTRNAGFSPIVRLNIRTVTDGSVTKWVTEIHGKEFSTSPQKLVFSGLDIVELEALFTPGTYVDAYFSLEPYDYKQNAGIRLVAKKLIIHSN</sequence>
<comment type="caution">
    <text evidence="1">The sequence shown here is derived from an EMBL/GenBank/DDBJ whole genome shotgun (WGS) entry which is preliminary data.</text>
</comment>
<protein>
    <submittedName>
        <fullName evidence="1">Protein NEN3</fullName>
    </submittedName>
</protein>
<evidence type="ECO:0000313" key="2">
    <source>
        <dbReference type="Proteomes" id="UP001060215"/>
    </source>
</evidence>
<organism evidence="1 2">
    <name type="scientific">Camellia lanceoleosa</name>
    <dbReference type="NCBI Taxonomy" id="1840588"/>
    <lineage>
        <taxon>Eukaryota</taxon>
        <taxon>Viridiplantae</taxon>
        <taxon>Streptophyta</taxon>
        <taxon>Embryophyta</taxon>
        <taxon>Tracheophyta</taxon>
        <taxon>Spermatophyta</taxon>
        <taxon>Magnoliopsida</taxon>
        <taxon>eudicotyledons</taxon>
        <taxon>Gunneridae</taxon>
        <taxon>Pentapetalae</taxon>
        <taxon>asterids</taxon>
        <taxon>Ericales</taxon>
        <taxon>Theaceae</taxon>
        <taxon>Camellia</taxon>
    </lineage>
</organism>
<keyword evidence="2" id="KW-1185">Reference proteome</keyword>